<dbReference type="InterPro" id="IPR052934">
    <property type="entry name" value="Methyl-DNA_Rec/Restrict_Enz"/>
</dbReference>
<feature type="domain" description="ATPase dynein-related AAA" evidence="1">
    <location>
        <begin position="318"/>
        <end position="430"/>
    </location>
</feature>
<gene>
    <name evidence="2" type="ORF">IRZ77_06980</name>
</gene>
<dbReference type="Pfam" id="PF07728">
    <property type="entry name" value="AAA_5"/>
    <property type="match status" value="1"/>
</dbReference>
<keyword evidence="3" id="KW-1185">Reference proteome</keyword>
<dbReference type="PANTHER" id="PTHR37291:SF1">
    <property type="entry name" value="TYPE IV METHYL-DIRECTED RESTRICTION ENZYME ECOKMCRB SUBUNIT"/>
    <property type="match status" value="1"/>
</dbReference>
<dbReference type="EMBL" id="JADLJS010000006">
    <property type="protein sequence ID" value="MBF8645309.1"/>
    <property type="molecule type" value="Genomic_DNA"/>
</dbReference>
<name>A0ABS0FYA2_9PSED</name>
<organism evidence="2 3">
    <name type="scientific">Pseudomonas pudica</name>
    <dbReference type="NCBI Taxonomy" id="272772"/>
    <lineage>
        <taxon>Bacteria</taxon>
        <taxon>Pseudomonadati</taxon>
        <taxon>Pseudomonadota</taxon>
        <taxon>Gammaproteobacteria</taxon>
        <taxon>Pseudomonadales</taxon>
        <taxon>Pseudomonadaceae</taxon>
        <taxon>Pseudomonas</taxon>
    </lineage>
</organism>
<evidence type="ECO:0000259" key="1">
    <source>
        <dbReference type="Pfam" id="PF07728"/>
    </source>
</evidence>
<evidence type="ECO:0000313" key="2">
    <source>
        <dbReference type="EMBL" id="MBF8645309.1"/>
    </source>
</evidence>
<dbReference type="Proteomes" id="UP000639294">
    <property type="component" value="Unassembled WGS sequence"/>
</dbReference>
<evidence type="ECO:0000313" key="3">
    <source>
        <dbReference type="Proteomes" id="UP000639294"/>
    </source>
</evidence>
<protein>
    <submittedName>
        <fullName evidence="2">AAA family ATPase</fullName>
    </submittedName>
</protein>
<comment type="caution">
    <text evidence="2">The sequence shown here is derived from an EMBL/GenBank/DDBJ whole genome shotgun (WGS) entry which is preliminary data.</text>
</comment>
<proteinExistence type="predicted"/>
<dbReference type="InterPro" id="IPR011704">
    <property type="entry name" value="ATPase_dyneun-rel_AAA"/>
</dbReference>
<reference evidence="2 3" key="1">
    <citation type="submission" date="2020-10" db="EMBL/GenBank/DDBJ databases">
        <title>Genome sequences of Pseudomonas isolates.</title>
        <authorList>
            <person name="Wessels L."/>
            <person name="Reich F."/>
            <person name="Hammerl J."/>
        </authorList>
    </citation>
    <scope>NUCLEOTIDE SEQUENCE [LARGE SCALE GENOMIC DNA]</scope>
    <source>
        <strain evidence="2 3">20-MO00628-0</strain>
    </source>
</reference>
<dbReference type="InterPro" id="IPR027417">
    <property type="entry name" value="P-loop_NTPase"/>
</dbReference>
<dbReference type="SUPFAM" id="SSF52540">
    <property type="entry name" value="P-loop containing nucleoside triphosphate hydrolases"/>
    <property type="match status" value="1"/>
</dbReference>
<dbReference type="Gene3D" id="3.40.50.300">
    <property type="entry name" value="P-loop containing nucleotide triphosphate hydrolases"/>
    <property type="match status" value="1"/>
</dbReference>
<accession>A0ABS0FYA2</accession>
<dbReference type="PANTHER" id="PTHR37291">
    <property type="entry name" value="5-METHYLCYTOSINE-SPECIFIC RESTRICTION ENZYME B"/>
    <property type="match status" value="1"/>
</dbReference>
<sequence length="585" mass="65225">MDAQEEGWEISAQRCPTQADVEAWMKTVDKVLENRQLPLKGSGLVPSDYGQAEPECPEAVIDLSATKPPLNQILFGPPGTGKTYATINQALAILAPEFLAQNTGNSPEARQRLKAEFERFASAGRVRFVTFHQSFSYEDFVEGIRADSDSETGQLRYPIEAGVFKRICDDAKTQPVADLGVRPNAAIWKISIDGSGTSPSKNYCLTHGEARIGWGQSGDLSEDYEANDYYQGLGSGDKGTLHYFAEQIAVGDILLCIQSAEKVGAIGVVSSEYRYEAKVPDGVNPHYRHVRSVRWLYRDINLSILPINDGRQFTLKTVYAMNRFTWADLLTYLQHEGVKAVEPSVSASPVDTPYVLIIDEINRGNVSRIFGELITLIEPSKRDGADEALSLQLPYSKKPFTVPQNVHIIGTMNTADRSLAGLDIALRRRFVFREMLPEPHLLDGTTVEGVNIGQLLRVMNQRIEVLLDREHCLGHAYFMPLINGGTLAQLELIFRNQVLPLLQEYFFEDWQRIQWVLNDHRKPVSDCFVLRETQNLLALFGDKVPAQGQVWRINPLAFSRPTAYAGVISTHAGTQDVISPEEQSA</sequence>